<evidence type="ECO:0000256" key="5">
    <source>
        <dbReference type="ARBA" id="ARBA00023136"/>
    </source>
</evidence>
<keyword evidence="8" id="KW-0732">Signal</keyword>
<dbReference type="RefSeq" id="WP_107930561.1">
    <property type="nucleotide sequence ID" value="NZ_PZZN01000001.1"/>
</dbReference>
<dbReference type="PANTHER" id="PTHR40980:SF3">
    <property type="entry name" value="TONB-DEPENDENT RECEPTOR-LIKE BETA-BARREL DOMAIN-CONTAINING PROTEIN"/>
    <property type="match status" value="1"/>
</dbReference>
<dbReference type="Pfam" id="PF07715">
    <property type="entry name" value="Plug"/>
    <property type="match status" value="1"/>
</dbReference>
<dbReference type="Gene3D" id="2.170.130.10">
    <property type="entry name" value="TonB-dependent receptor, plug domain"/>
    <property type="match status" value="1"/>
</dbReference>
<protein>
    <submittedName>
        <fullName evidence="10">TonB-dependent receptor</fullName>
    </submittedName>
</protein>
<dbReference type="InterPro" id="IPR000531">
    <property type="entry name" value="Beta-barrel_TonB"/>
</dbReference>
<dbReference type="EMBL" id="PZZN01000001">
    <property type="protein sequence ID" value="PTM47481.1"/>
    <property type="molecule type" value="Genomic_DNA"/>
</dbReference>
<keyword evidence="10" id="KW-0675">Receptor</keyword>
<dbReference type="Gene3D" id="3.55.50.30">
    <property type="match status" value="1"/>
</dbReference>
<keyword evidence="4" id="KW-0408">Iron</keyword>
<feature type="domain" description="Secretin/TonB short N-terminal" evidence="9">
    <location>
        <begin position="58"/>
        <end position="108"/>
    </location>
</feature>
<dbReference type="CDD" id="cd01347">
    <property type="entry name" value="ligand_gated_channel"/>
    <property type="match status" value="1"/>
</dbReference>
<dbReference type="InterPro" id="IPR012910">
    <property type="entry name" value="Plug_dom"/>
</dbReference>
<evidence type="ECO:0000256" key="8">
    <source>
        <dbReference type="SAM" id="SignalP"/>
    </source>
</evidence>
<keyword evidence="3" id="KW-0406">Ion transport</keyword>
<dbReference type="GO" id="GO:0009279">
    <property type="term" value="C:cell outer membrane"/>
    <property type="evidence" value="ECO:0007669"/>
    <property type="project" value="UniProtKB-SubCell"/>
</dbReference>
<dbReference type="InterPro" id="IPR010104">
    <property type="entry name" value="TonB_rcpt_bac"/>
</dbReference>
<dbReference type="Pfam" id="PF00593">
    <property type="entry name" value="TonB_dep_Rec_b-barrel"/>
    <property type="match status" value="1"/>
</dbReference>
<dbReference type="Proteomes" id="UP000240996">
    <property type="component" value="Unassembled WGS sequence"/>
</dbReference>
<proteinExistence type="inferred from homology"/>
<dbReference type="AlphaFoldDB" id="A0A2T4YUP8"/>
<evidence type="ECO:0000256" key="4">
    <source>
        <dbReference type="ARBA" id="ARBA00023004"/>
    </source>
</evidence>
<keyword evidence="2" id="KW-0813">Transport</keyword>
<dbReference type="NCBIfam" id="TIGR01782">
    <property type="entry name" value="TonB-Xanth-Caul"/>
    <property type="match status" value="1"/>
</dbReference>
<keyword evidence="7" id="KW-0798">TonB box</keyword>
<evidence type="ECO:0000313" key="10">
    <source>
        <dbReference type="EMBL" id="PTM47481.1"/>
    </source>
</evidence>
<keyword evidence="6" id="KW-0998">Cell outer membrane</keyword>
<dbReference type="InterPro" id="IPR011662">
    <property type="entry name" value="Secretin/TonB_short_N"/>
</dbReference>
<dbReference type="Pfam" id="PF07660">
    <property type="entry name" value="STN"/>
    <property type="match status" value="1"/>
</dbReference>
<sequence>MTRFYGTSALALAVCVLMAPAAAHARPAGTQSAGARAFAIPAGDLAAALSAYSSATGMQVIAAPALIQGQRTKGVSGRLTAPAALAVLLRGTGLHPVESNGVLVLRRAPPRPGLRTVSAPAPVATPAVAGAVAGGVSALAADPVAVADDIVVNGYRRSLLAAQELKRRAVGTEDNIVASDIAAFPDLNLAEALQRVPGVAITRDTGEGRQIALRGLGPDFTRTQLNGMEVLGNTASGMDNRGNVSRSRGFDFSLFASELFNRVSVQKSYAANQDEGGIAGTVQLFTAKPFDYDGQKIVLSAKGQTNDQTSGITPRLVGLFSQRQGDFGALVSVAYSKIRNNEYGYRNWNWGKVTYGANNIGPEIDAATRALLRGGTIFAPQAQSPSTWYTDRERIGVTSALQYHPGDRFKLDVDLLYGHLADKRDDWAIAAGGYNALTGNVSGTQVIRSATIQGNSLVAASYTGIDQRTEHHRVENQTDFYQAVANAEWKVGDRLTLTALAGYQKSAFAQPTFDKIFLQARNTAFSFDMQPTIPVNTYGFDLTKPANWNVQRLVTQENTIDNAYRNGQLQAVYTVSPILKLELGGEYKRFTNSGYQYLTNIFYGTQATSDRAVPDALKYVINRDSLIPYIGGDVAGIYALLGNNRNLTAANLTAGSDFRIRETSWAGFTQLDLDTELGSMRLRGNAGVRYYHTALVSSGSLATATNGVTVLQPVTVKTSNDDWLPALNIALDLTPKLIARASASRNVNRPGLPQLAAAGTLTVAPFGGTVSVGNPNLQPFRSTSVEGGLEYYMDRNGFASVGVFWKDLASFITSETSQVPYSATGFPVSLLLPGQDGTTPYNYTRPVNGDGASIRGVEAAVQHDFTFLPAPFDHFGVVANGTWIDGDQKAIYNGVAQTIPLFNLSKWAANATLYFETERFGARVSTAYRSRYITGAGSNANVGDGIRPTNNVDFQIRYSPVENLRFVIEGINVTNRPIEQFADLSADRTLVYTRSGRIFTFGVTTSF</sequence>
<dbReference type="SMART" id="SM00965">
    <property type="entry name" value="STN"/>
    <property type="match status" value="1"/>
</dbReference>
<keyword evidence="11" id="KW-1185">Reference proteome</keyword>
<evidence type="ECO:0000313" key="11">
    <source>
        <dbReference type="Proteomes" id="UP000240996"/>
    </source>
</evidence>
<evidence type="ECO:0000256" key="3">
    <source>
        <dbReference type="ARBA" id="ARBA00022496"/>
    </source>
</evidence>
<dbReference type="Gene3D" id="2.40.170.20">
    <property type="entry name" value="TonB-dependent receptor, beta-barrel domain"/>
    <property type="match status" value="1"/>
</dbReference>
<evidence type="ECO:0000259" key="9">
    <source>
        <dbReference type="SMART" id="SM00965"/>
    </source>
</evidence>
<comment type="subcellular location">
    <subcellularLocation>
        <location evidence="1 7">Cell outer membrane</location>
    </subcellularLocation>
</comment>
<comment type="similarity">
    <text evidence="7">Belongs to the TonB-dependent receptor family.</text>
</comment>
<keyword evidence="3" id="KW-0410">Iron transport</keyword>
<dbReference type="PANTHER" id="PTHR40980">
    <property type="entry name" value="PLUG DOMAIN-CONTAINING PROTEIN"/>
    <property type="match status" value="1"/>
</dbReference>
<dbReference type="GO" id="GO:0006826">
    <property type="term" value="P:iron ion transport"/>
    <property type="evidence" value="ECO:0007669"/>
    <property type="project" value="UniProtKB-KW"/>
</dbReference>
<accession>A0A2T4YUP8</accession>
<comment type="caution">
    <text evidence="10">The sequence shown here is derived from an EMBL/GenBank/DDBJ whole genome shotgun (WGS) entry which is preliminary data.</text>
</comment>
<evidence type="ECO:0000256" key="1">
    <source>
        <dbReference type="ARBA" id="ARBA00004442"/>
    </source>
</evidence>
<evidence type="ECO:0000256" key="6">
    <source>
        <dbReference type="ARBA" id="ARBA00023237"/>
    </source>
</evidence>
<organism evidence="10 11">
    <name type="scientific">Sphingomonas aerolata</name>
    <dbReference type="NCBI Taxonomy" id="185951"/>
    <lineage>
        <taxon>Bacteria</taxon>
        <taxon>Pseudomonadati</taxon>
        <taxon>Pseudomonadota</taxon>
        <taxon>Alphaproteobacteria</taxon>
        <taxon>Sphingomonadales</taxon>
        <taxon>Sphingomonadaceae</taxon>
        <taxon>Sphingomonas</taxon>
    </lineage>
</organism>
<name>A0A2T4YUP8_9SPHN</name>
<dbReference type="SUPFAM" id="SSF56935">
    <property type="entry name" value="Porins"/>
    <property type="match status" value="1"/>
</dbReference>
<evidence type="ECO:0000256" key="7">
    <source>
        <dbReference type="RuleBase" id="RU003357"/>
    </source>
</evidence>
<feature type="chain" id="PRO_5015581024" evidence="8">
    <location>
        <begin position="26"/>
        <end position="1007"/>
    </location>
</feature>
<dbReference type="InterPro" id="IPR037066">
    <property type="entry name" value="Plug_dom_sf"/>
</dbReference>
<evidence type="ECO:0000256" key="2">
    <source>
        <dbReference type="ARBA" id="ARBA00022448"/>
    </source>
</evidence>
<dbReference type="InterPro" id="IPR036942">
    <property type="entry name" value="Beta-barrel_TonB_sf"/>
</dbReference>
<keyword evidence="5 7" id="KW-0472">Membrane</keyword>
<reference evidence="10 11" key="1">
    <citation type="submission" date="2018-04" db="EMBL/GenBank/DDBJ databases">
        <title>Genomic Encyclopedia of Type Strains, Phase III (KMG-III): the genomes of soil and plant-associated and newly described type strains.</title>
        <authorList>
            <person name="Whitman W."/>
        </authorList>
    </citation>
    <scope>NUCLEOTIDE SEQUENCE [LARGE SCALE GENOMIC DNA]</scope>
    <source>
        <strain evidence="10 11">NW12</strain>
    </source>
</reference>
<feature type="signal peptide" evidence="8">
    <location>
        <begin position="1"/>
        <end position="25"/>
    </location>
</feature>
<gene>
    <name evidence="10" type="ORF">C8J24_0878</name>
</gene>